<feature type="compositionally biased region" description="Basic and acidic residues" evidence="1">
    <location>
        <begin position="88"/>
        <end position="110"/>
    </location>
</feature>
<evidence type="ECO:0000313" key="2">
    <source>
        <dbReference type="EMBL" id="KAG0115653.1"/>
    </source>
</evidence>
<comment type="caution">
    <text evidence="2">The sequence shown here is derived from an EMBL/GenBank/DDBJ whole genome shotgun (WGS) entry which is preliminary data.</text>
</comment>
<dbReference type="Pfam" id="PF15398">
    <property type="entry name" value="DUF4619"/>
    <property type="match status" value="1"/>
</dbReference>
<evidence type="ECO:0000313" key="4">
    <source>
        <dbReference type="Proteomes" id="UP000618051"/>
    </source>
</evidence>
<evidence type="ECO:0000256" key="1">
    <source>
        <dbReference type="SAM" id="MobiDB-lite"/>
    </source>
</evidence>
<accession>A0A835TS82</accession>
<evidence type="ECO:0000313" key="3">
    <source>
        <dbReference type="EMBL" id="KAI1237491.1"/>
    </source>
</evidence>
<dbReference type="Proteomes" id="UP000618051">
    <property type="component" value="Unassembled WGS sequence"/>
</dbReference>
<dbReference type="InterPro" id="IPR029235">
    <property type="entry name" value="FAME"/>
</dbReference>
<dbReference type="EMBL" id="JADDUC020000007">
    <property type="protein sequence ID" value="KAI1237491.1"/>
    <property type="molecule type" value="Genomic_DNA"/>
</dbReference>
<dbReference type="EMBL" id="JADDUC010000211">
    <property type="protein sequence ID" value="KAG0115653.1"/>
    <property type="molecule type" value="Genomic_DNA"/>
</dbReference>
<keyword evidence="4" id="KW-1185">Reference proteome</keyword>
<reference evidence="3 4" key="2">
    <citation type="journal article" date="2021" name="J. Hered.">
        <title>Feather Gene Expression Elucidates the Developmental Basis of Plumage Iridescence in African Starlings.</title>
        <authorList>
            <person name="Rubenstein D.R."/>
            <person name="Corvelo A."/>
            <person name="MacManes M.D."/>
            <person name="Maia R."/>
            <person name="Narzisi G."/>
            <person name="Rousaki A."/>
            <person name="Vandenabeele P."/>
            <person name="Shawkey M.D."/>
            <person name="Solomon J."/>
        </authorList>
    </citation>
    <scope>NUCLEOTIDE SEQUENCE [LARGE SCALE GENOMIC DNA]</scope>
    <source>
        <strain evidence="3">SS15</strain>
    </source>
</reference>
<reference evidence="2" key="1">
    <citation type="submission" date="2020-10" db="EMBL/GenBank/DDBJ databases">
        <title>Feather gene expression reveals the developmental basis of iridescence in African starlings.</title>
        <authorList>
            <person name="Rubenstein D.R."/>
        </authorList>
    </citation>
    <scope>NUCLEOTIDE SEQUENCE</scope>
    <source>
        <strain evidence="2">SS15</strain>
        <tissue evidence="2">Liver</tissue>
    </source>
</reference>
<dbReference type="PANTHER" id="PTHR16065:SF2">
    <property type="entry name" value="COILED-COIL DOMAIN CONTAINING 198"/>
    <property type="match status" value="1"/>
</dbReference>
<feature type="non-terminal residue" evidence="2">
    <location>
        <position position="1"/>
    </location>
</feature>
<sequence length="272" mass="31364">MPNSFLYPEQLGQNWSWKNVKRLEPAILSQAITPAEPWSQREVAASPKPKVLEKRGQSLNPLPGRRQHLHKLQMLDLTRKRREAELKRNLHREAKINEQKIKEFSPKDVPDTPQRGDSARSPDPVPAEHNQHFPEDDPGNTWGGGLCRQPGRAELSPGRKGKVDLWFCREPRTRDLFWDSSSTGSEEEEREEKIHHKPRLVRTRTERISLFDDFFDRDFYTESPTTFCQEKKEVLISKPELLQILHPAQAVVEQAAAESRCDADTPDLQQAA</sequence>
<feature type="region of interest" description="Disordered" evidence="1">
    <location>
        <begin position="37"/>
        <end position="68"/>
    </location>
</feature>
<dbReference type="PANTHER" id="PTHR16065">
    <property type="entry name" value="COILED-COIL DOMAIN CONTAINING 198"/>
    <property type="match status" value="1"/>
</dbReference>
<organism evidence="2">
    <name type="scientific">Lamprotornis superbus</name>
    <dbReference type="NCBI Taxonomy" id="245042"/>
    <lineage>
        <taxon>Eukaryota</taxon>
        <taxon>Metazoa</taxon>
        <taxon>Chordata</taxon>
        <taxon>Craniata</taxon>
        <taxon>Vertebrata</taxon>
        <taxon>Euteleostomi</taxon>
        <taxon>Archelosauria</taxon>
        <taxon>Archosauria</taxon>
        <taxon>Dinosauria</taxon>
        <taxon>Saurischia</taxon>
        <taxon>Theropoda</taxon>
        <taxon>Coelurosauria</taxon>
        <taxon>Aves</taxon>
        <taxon>Neognathae</taxon>
        <taxon>Neoaves</taxon>
        <taxon>Telluraves</taxon>
        <taxon>Australaves</taxon>
        <taxon>Passeriformes</taxon>
        <taxon>Sturnidae</taxon>
        <taxon>Lamprotornis</taxon>
    </lineage>
</organism>
<dbReference type="AlphaFoldDB" id="A0A835TS82"/>
<name>A0A835TS82_9PASS</name>
<dbReference type="OrthoDB" id="6344011at2759"/>
<gene>
    <name evidence="3" type="ORF">IHE44_0013567</name>
    <name evidence="2" type="ORF">IHE44_005669</name>
</gene>
<protein>
    <submittedName>
        <fullName evidence="2">Uncharacterized protein</fullName>
    </submittedName>
</protein>
<reference evidence="3" key="3">
    <citation type="submission" date="2022-01" db="EMBL/GenBank/DDBJ databases">
        <authorList>
            <person name="Rubenstein D.R."/>
        </authorList>
    </citation>
    <scope>NUCLEOTIDE SEQUENCE</scope>
    <source>
        <strain evidence="3">SS15</strain>
        <tissue evidence="3">Liver</tissue>
    </source>
</reference>
<feature type="region of interest" description="Disordered" evidence="1">
    <location>
        <begin position="88"/>
        <end position="159"/>
    </location>
</feature>
<proteinExistence type="predicted"/>